<proteinExistence type="predicted"/>
<dbReference type="Proteomes" id="UP000595074">
    <property type="component" value="Chromosome"/>
</dbReference>
<sequence>MYLEQKTFIEKFGSKPRVYHMTDTPYVVREYWKKQYKHPEAIEELRCTPVKQSPKGWMTVCDYRTHEDGERNTLNQDVYYINNDVVILK</sequence>
<evidence type="ECO:0000313" key="1">
    <source>
        <dbReference type="EMBL" id="QOR62892.1"/>
    </source>
</evidence>
<gene>
    <name evidence="1" type="ORF">IMZ28_05360</name>
</gene>
<dbReference type="RefSeq" id="WP_197549709.1">
    <property type="nucleotide sequence ID" value="NZ_CP063164.1"/>
</dbReference>
<protein>
    <submittedName>
        <fullName evidence="1">Uncharacterized protein</fullName>
    </submittedName>
</protein>
<evidence type="ECO:0000313" key="2">
    <source>
        <dbReference type="Proteomes" id="UP000595074"/>
    </source>
</evidence>
<dbReference type="EMBL" id="CP063164">
    <property type="protein sequence ID" value="QOR62892.1"/>
    <property type="molecule type" value="Genomic_DNA"/>
</dbReference>
<name>A0A7M1S700_9BACT</name>
<accession>A0A7M1S700</accession>
<keyword evidence="2" id="KW-1185">Reference proteome</keyword>
<reference evidence="1 2" key="1">
    <citation type="submission" date="2020-10" db="EMBL/GenBank/DDBJ databases">
        <title>The genome of sulfurovum sp.</title>
        <authorList>
            <person name="Xie S."/>
            <person name="Shao Z."/>
            <person name="Jiang L."/>
        </authorList>
    </citation>
    <scope>NUCLEOTIDE SEQUENCE [LARGE SCALE GENOMIC DNA]</scope>
    <source>
        <strain evidence="1 2">ST-419</strain>
    </source>
</reference>
<organism evidence="1 2">
    <name type="scientific">Sulfurovum indicum</name>
    <dbReference type="NCBI Taxonomy" id="2779528"/>
    <lineage>
        <taxon>Bacteria</taxon>
        <taxon>Pseudomonadati</taxon>
        <taxon>Campylobacterota</taxon>
        <taxon>Epsilonproteobacteria</taxon>
        <taxon>Campylobacterales</taxon>
        <taxon>Sulfurovaceae</taxon>
        <taxon>Sulfurovum</taxon>
    </lineage>
</organism>
<dbReference type="KEGG" id="sinu:IMZ28_05360"/>
<dbReference type="AlphaFoldDB" id="A0A7M1S700"/>